<dbReference type="eggNOG" id="COG4206">
    <property type="taxonomic scope" value="Bacteria"/>
</dbReference>
<keyword evidence="11" id="KW-0675">Receptor</keyword>
<evidence type="ECO:0000256" key="3">
    <source>
        <dbReference type="ARBA" id="ARBA00022452"/>
    </source>
</evidence>
<dbReference type="PANTHER" id="PTHR30069">
    <property type="entry name" value="TONB-DEPENDENT OUTER MEMBRANE RECEPTOR"/>
    <property type="match status" value="1"/>
</dbReference>
<dbReference type="InterPro" id="IPR037066">
    <property type="entry name" value="Plug_dom_sf"/>
</dbReference>
<feature type="chain" id="PRO_5003255931" evidence="9">
    <location>
        <begin position="27"/>
        <end position="1072"/>
    </location>
</feature>
<dbReference type="Gene3D" id="2.170.130.10">
    <property type="entry name" value="TonB-dependent receptor, plug domain"/>
    <property type="match status" value="1"/>
</dbReference>
<accession>F0S5R1</accession>
<dbReference type="AlphaFoldDB" id="F0S5R1"/>
<dbReference type="NCBIfam" id="TIGR04057">
    <property type="entry name" value="SusC_RagA_signa"/>
    <property type="match status" value="1"/>
</dbReference>
<evidence type="ECO:0000256" key="8">
    <source>
        <dbReference type="PROSITE-ProRule" id="PRU01360"/>
    </source>
</evidence>
<comment type="similarity">
    <text evidence="8">Belongs to the TonB-dependent receptor family.</text>
</comment>
<sequence>MQIFTKAFRYVLPGIFLTWASQQLSAQVVDTANVSISSADSVALFNKKVSNLSKFNVKGHIKDAATGKALEGISVSLPGFSATITNDKGYFFLPVSGYDATIIIQNIGFSPKEIALKGRKEIEISLLDEEFNSVFDLVTMPMKKVTKSNVPYAIGSINANDVWQRGMASPDSYLQGKISGVNAIRRSGTPGMGANVLIRGFNSMNASNQPLYIVDGVIYDNSEFGISLTSGHSYNPLQDIDIKDIDNITVLKDASAAIYGTRGANGVILINTLRAKEQATKIDFAAYGGFNQQPKNTPVMDAGKYKIYLADVLKTTRLTQSQIESLPFFNDSKENNPDYYRYHYDTNWQDQVMRNSYNQNYYLKVTGGDNIATYGLSLGYLKNEGVIRGTDLTRYQTRFNADLNLSQRVKAFANLSFTSNNQNLKDVGISRNTNPLYLAQIKAPFLSTQVVDNNGEVSPNLAEVDIFNRSNPVSLINNAQNIDNNYRFLGSFGLNYMVRKNLNLQSIVGVTFDKVREKIFIPSKGVVSDTLSKAVAYNRSGSYVSRLYSLYNDTRLNYSKSFDQRNELSANIGFRYNINKSETDYGLGYNSATDEFVSITSGQAALRKVGGMNGDWNWLNVYGNVDYSYAKKYIASLNVAMDGSSRFGKQADGFKLNGNQYAVLPSIGLAWLISSEDFMANLTAIDILKLRGSYGLTGNYDIGNYSAQKVYISQSFLGVQGLVSGNIGNPYLKWETVTKSDLGLEASLINERLGFSIDIFKNKADNLIVYEPVESSTGFKYAVTNNGAMENTGFDFTVNSRIVNKDIKWDLSVNISKYKNKVTKIPNGSMTHEFAGATYLTKVGEAANLFYGYRTNGVYATSNDATSAGLSYRNSFGDLIAFGAGDVKFIDKNKDGVIDDADREVIGNPNPDFVGGIGSILTYKNWSVDALFTFSKGNDIYNFARRELESMNNYNNQTLAVINRWRTEGQQTDMPKASYGDPAGNARFSDRWIEDGSYFRLKTASISYNLTFKNSAIKYTRVYLTGNNIFTLSRYLGADPEFSAGNGLFNQGVDINMEPQFRSVQLGIRVGL</sequence>
<evidence type="ECO:0000313" key="12">
    <source>
        <dbReference type="Proteomes" id="UP000000310"/>
    </source>
</evidence>
<dbReference type="GO" id="GO:0009279">
    <property type="term" value="C:cell outer membrane"/>
    <property type="evidence" value="ECO:0007669"/>
    <property type="project" value="UniProtKB-SubCell"/>
</dbReference>
<keyword evidence="5 9" id="KW-0732">Signal</keyword>
<keyword evidence="3 8" id="KW-1134">Transmembrane beta strand</keyword>
<dbReference type="InterPro" id="IPR023997">
    <property type="entry name" value="TonB-dep_OMP_SusC/RagA_CS"/>
</dbReference>
<dbReference type="STRING" id="762903.Pedsa_3706"/>
<name>F0S5R1_PSESL</name>
<dbReference type="KEGG" id="psn:Pedsa_3706"/>
<evidence type="ECO:0000256" key="6">
    <source>
        <dbReference type="ARBA" id="ARBA00023136"/>
    </source>
</evidence>
<dbReference type="Proteomes" id="UP000000310">
    <property type="component" value="Chromosome"/>
</dbReference>
<organism evidence="11 12">
    <name type="scientific">Pseudopedobacter saltans (strain ATCC 51119 / DSM 12145 / JCM 21818 / CCUG 39354 / LMG 10337 / NBRC 100064 / NCIMB 13643)</name>
    <name type="common">Pedobacter saltans</name>
    <dbReference type="NCBI Taxonomy" id="762903"/>
    <lineage>
        <taxon>Bacteria</taxon>
        <taxon>Pseudomonadati</taxon>
        <taxon>Bacteroidota</taxon>
        <taxon>Sphingobacteriia</taxon>
        <taxon>Sphingobacteriales</taxon>
        <taxon>Sphingobacteriaceae</taxon>
        <taxon>Pseudopedobacter</taxon>
    </lineage>
</organism>
<dbReference type="PROSITE" id="PS52016">
    <property type="entry name" value="TONB_DEPENDENT_REC_3"/>
    <property type="match status" value="1"/>
</dbReference>
<dbReference type="HOGENOM" id="CLU_004317_0_1_10"/>
<dbReference type="Pfam" id="PF07715">
    <property type="entry name" value="Plug"/>
    <property type="match status" value="1"/>
</dbReference>
<reference evidence="11 12" key="1">
    <citation type="journal article" date="2011" name="Stand. Genomic Sci.">
        <title>Complete genome sequence of the gliding, heparinolytic Pedobacter saltans type strain (113).</title>
        <authorList>
            <person name="Liolios K."/>
            <person name="Sikorski J."/>
            <person name="Lu M."/>
            <person name="Nolan M."/>
            <person name="Lapidus A."/>
            <person name="Lucas S."/>
            <person name="Hammon N."/>
            <person name="Deshpande S."/>
            <person name="Cheng J.F."/>
            <person name="Tapia R."/>
            <person name="Han C."/>
            <person name="Goodwin L."/>
            <person name="Pitluck S."/>
            <person name="Huntemann M."/>
            <person name="Ivanova N."/>
            <person name="Pagani I."/>
            <person name="Mavromatis K."/>
            <person name="Ovchinikova G."/>
            <person name="Pati A."/>
            <person name="Chen A."/>
            <person name="Palaniappan K."/>
            <person name="Land M."/>
            <person name="Hauser L."/>
            <person name="Brambilla E.M."/>
            <person name="Kotsyurbenko O."/>
            <person name="Rohde M."/>
            <person name="Tindall B.J."/>
            <person name="Abt B."/>
            <person name="Goker M."/>
            <person name="Detter J.C."/>
            <person name="Woyke T."/>
            <person name="Bristow J."/>
            <person name="Eisen J.A."/>
            <person name="Markowitz V."/>
            <person name="Hugenholtz P."/>
            <person name="Klenk H.P."/>
            <person name="Kyrpides N.C."/>
        </authorList>
    </citation>
    <scope>NUCLEOTIDE SEQUENCE [LARGE SCALE GENOMIC DNA]</scope>
    <source>
        <strain evidence="12">ATCC 51119 / DSM 12145 / JCM 21818 / LMG 10337 / NBRC 100064 / NCIMB 13643</strain>
    </source>
</reference>
<dbReference type="Gene3D" id="2.40.170.20">
    <property type="entry name" value="TonB-dependent receptor, beta-barrel domain"/>
    <property type="match status" value="1"/>
</dbReference>
<dbReference type="GO" id="GO:0044718">
    <property type="term" value="P:siderophore transmembrane transport"/>
    <property type="evidence" value="ECO:0007669"/>
    <property type="project" value="TreeGrafter"/>
</dbReference>
<keyword evidence="4 8" id="KW-0812">Transmembrane</keyword>
<dbReference type="InterPro" id="IPR036942">
    <property type="entry name" value="Beta-barrel_TonB_sf"/>
</dbReference>
<dbReference type="SUPFAM" id="SSF56935">
    <property type="entry name" value="Porins"/>
    <property type="match status" value="1"/>
</dbReference>
<gene>
    <name evidence="11" type="ordered locus">Pedsa_3706</name>
</gene>
<dbReference type="InterPro" id="IPR039426">
    <property type="entry name" value="TonB-dep_rcpt-like"/>
</dbReference>
<dbReference type="GO" id="GO:0015344">
    <property type="term" value="F:siderophore uptake transmembrane transporter activity"/>
    <property type="evidence" value="ECO:0007669"/>
    <property type="project" value="TreeGrafter"/>
</dbReference>
<dbReference type="PANTHER" id="PTHR30069:SF29">
    <property type="entry name" value="HEMOGLOBIN AND HEMOGLOBIN-HAPTOGLOBIN-BINDING PROTEIN 1-RELATED"/>
    <property type="match status" value="1"/>
</dbReference>
<proteinExistence type="inferred from homology"/>
<keyword evidence="2 8" id="KW-0813">Transport</keyword>
<evidence type="ECO:0000256" key="2">
    <source>
        <dbReference type="ARBA" id="ARBA00022448"/>
    </source>
</evidence>
<keyword evidence="7 8" id="KW-0998">Cell outer membrane</keyword>
<dbReference type="NCBIfam" id="TIGR04056">
    <property type="entry name" value="OMP_RagA_SusC"/>
    <property type="match status" value="1"/>
</dbReference>
<evidence type="ECO:0000256" key="9">
    <source>
        <dbReference type="SAM" id="SignalP"/>
    </source>
</evidence>
<evidence type="ECO:0000256" key="5">
    <source>
        <dbReference type="ARBA" id="ARBA00022729"/>
    </source>
</evidence>
<comment type="subcellular location">
    <subcellularLocation>
        <location evidence="1 8">Cell outer membrane</location>
        <topology evidence="1 8">Multi-pass membrane protein</topology>
    </subcellularLocation>
</comment>
<dbReference type="RefSeq" id="WP_013634716.1">
    <property type="nucleotide sequence ID" value="NC_015177.1"/>
</dbReference>
<evidence type="ECO:0000259" key="10">
    <source>
        <dbReference type="Pfam" id="PF07715"/>
    </source>
</evidence>
<protein>
    <submittedName>
        <fullName evidence="11">TonB-dependent receptor</fullName>
    </submittedName>
</protein>
<keyword evidence="12" id="KW-1185">Reference proteome</keyword>
<evidence type="ECO:0000256" key="7">
    <source>
        <dbReference type="ARBA" id="ARBA00023237"/>
    </source>
</evidence>
<evidence type="ECO:0000256" key="1">
    <source>
        <dbReference type="ARBA" id="ARBA00004571"/>
    </source>
</evidence>
<dbReference type="InterPro" id="IPR012910">
    <property type="entry name" value="Plug_dom"/>
</dbReference>
<keyword evidence="6 8" id="KW-0472">Membrane</keyword>
<dbReference type="InterPro" id="IPR023996">
    <property type="entry name" value="TonB-dep_OMP_SusC/RagA"/>
</dbReference>
<dbReference type="InterPro" id="IPR008969">
    <property type="entry name" value="CarboxyPept-like_regulatory"/>
</dbReference>
<dbReference type="SUPFAM" id="SSF49464">
    <property type="entry name" value="Carboxypeptidase regulatory domain-like"/>
    <property type="match status" value="1"/>
</dbReference>
<feature type="signal peptide" evidence="9">
    <location>
        <begin position="1"/>
        <end position="26"/>
    </location>
</feature>
<reference evidence="12" key="2">
    <citation type="submission" date="2011-02" db="EMBL/GenBank/DDBJ databases">
        <title>The complete genome of Pedobacter saltans DSM 12145.</title>
        <authorList>
            <consortium name="US DOE Joint Genome Institute (JGI-PGF)"/>
            <person name="Lucas S."/>
            <person name="Copeland A."/>
            <person name="Lapidus A."/>
            <person name="Bruce D."/>
            <person name="Goodwin L."/>
            <person name="Pitluck S."/>
            <person name="Kyrpides N."/>
            <person name="Mavromatis K."/>
            <person name="Pagani I."/>
            <person name="Ivanova N."/>
            <person name="Ovchinnikova G."/>
            <person name="Lu M."/>
            <person name="Detter J.C."/>
            <person name="Han C."/>
            <person name="Land M."/>
            <person name="Hauser L."/>
            <person name="Markowitz V."/>
            <person name="Cheng J.-F."/>
            <person name="Hugenholtz P."/>
            <person name="Woyke T."/>
            <person name="Wu D."/>
            <person name="Tindall B."/>
            <person name="Pomrenke H.G."/>
            <person name="Brambilla E."/>
            <person name="Klenk H.-P."/>
            <person name="Eisen J.A."/>
        </authorList>
    </citation>
    <scope>NUCLEOTIDE SEQUENCE [LARGE SCALE GENOMIC DNA]</scope>
    <source>
        <strain evidence="12">ATCC 51119 / DSM 12145 / JCM 21818 / LMG 10337 / NBRC 100064 / NCIMB 13643</strain>
    </source>
</reference>
<dbReference type="EMBL" id="CP002545">
    <property type="protein sequence ID" value="ADY54235.1"/>
    <property type="molecule type" value="Genomic_DNA"/>
</dbReference>
<evidence type="ECO:0000256" key="4">
    <source>
        <dbReference type="ARBA" id="ARBA00022692"/>
    </source>
</evidence>
<evidence type="ECO:0000313" key="11">
    <source>
        <dbReference type="EMBL" id="ADY54235.1"/>
    </source>
</evidence>
<feature type="domain" description="TonB-dependent receptor plug" evidence="10">
    <location>
        <begin position="147"/>
        <end position="267"/>
    </location>
</feature>
<dbReference type="OrthoDB" id="830178at2"/>